<feature type="domain" description="Nuclease associated modular" evidence="2">
    <location>
        <begin position="6"/>
        <end position="22"/>
    </location>
</feature>
<evidence type="ECO:0000313" key="4">
    <source>
        <dbReference type="Proteomes" id="UP001204579"/>
    </source>
</evidence>
<feature type="region of interest" description="Disordered" evidence="1">
    <location>
        <begin position="1"/>
        <end position="24"/>
    </location>
</feature>
<keyword evidence="4" id="KW-1185">Reference proteome</keyword>
<dbReference type="AlphaFoldDB" id="A0AAW5N6M5"/>
<proteinExistence type="predicted"/>
<keyword evidence="3" id="KW-0238">DNA-binding</keyword>
<accession>A0AAW5N6M5</accession>
<evidence type="ECO:0000313" key="3">
    <source>
        <dbReference type="EMBL" id="MCR8874528.1"/>
    </source>
</evidence>
<reference evidence="3 4" key="1">
    <citation type="submission" date="2022-08" db="EMBL/GenBank/DDBJ databases">
        <authorList>
            <person name="Zeman M."/>
            <person name="Kubasova T."/>
        </authorList>
    </citation>
    <scope>NUCLEOTIDE SEQUENCE [LARGE SCALE GENOMIC DNA]</scope>
    <source>
        <strain evidence="3 4">ET62</strain>
    </source>
</reference>
<protein>
    <submittedName>
        <fullName evidence="3">NUMOD3 domain-containing DNA-binding protein</fullName>
    </submittedName>
</protein>
<evidence type="ECO:0000259" key="2">
    <source>
        <dbReference type="Pfam" id="PF07460"/>
    </source>
</evidence>
<dbReference type="Pfam" id="PF07460">
    <property type="entry name" value="NUMOD3"/>
    <property type="match status" value="1"/>
</dbReference>
<sequence length="53" mass="6100">MKRITRQRSEETKRKISASLKGRAKSAQHKRAISVALKAYWETIPDSIDSENK</sequence>
<gene>
    <name evidence="3" type="ORF">NW209_10960</name>
</gene>
<dbReference type="GO" id="GO:0003677">
    <property type="term" value="F:DNA binding"/>
    <property type="evidence" value="ECO:0007669"/>
    <property type="project" value="UniProtKB-KW"/>
</dbReference>
<dbReference type="InterPro" id="IPR003611">
    <property type="entry name" value="NUMOD3"/>
</dbReference>
<dbReference type="Proteomes" id="UP001204579">
    <property type="component" value="Unassembled WGS sequence"/>
</dbReference>
<evidence type="ECO:0000256" key="1">
    <source>
        <dbReference type="SAM" id="MobiDB-lite"/>
    </source>
</evidence>
<dbReference type="RefSeq" id="WP_087407228.1">
    <property type="nucleotide sequence ID" value="NZ_JANRHJ010000012.1"/>
</dbReference>
<name>A0AAW5N6M5_9BACT</name>
<comment type="caution">
    <text evidence="3">The sequence shown here is derived from an EMBL/GenBank/DDBJ whole genome shotgun (WGS) entry which is preliminary data.</text>
</comment>
<dbReference type="EMBL" id="JANRHJ010000012">
    <property type="protein sequence ID" value="MCR8874528.1"/>
    <property type="molecule type" value="Genomic_DNA"/>
</dbReference>
<organism evidence="3 4">
    <name type="scientific">Phocaeicola barnesiae</name>
    <dbReference type="NCBI Taxonomy" id="376804"/>
    <lineage>
        <taxon>Bacteria</taxon>
        <taxon>Pseudomonadati</taxon>
        <taxon>Bacteroidota</taxon>
        <taxon>Bacteroidia</taxon>
        <taxon>Bacteroidales</taxon>
        <taxon>Bacteroidaceae</taxon>
        <taxon>Phocaeicola</taxon>
    </lineage>
</organism>